<dbReference type="SMART" id="SM00856">
    <property type="entry name" value="PMEI"/>
    <property type="match status" value="1"/>
</dbReference>
<evidence type="ECO:0000256" key="1">
    <source>
        <dbReference type="ARBA" id="ARBA00022729"/>
    </source>
</evidence>
<gene>
    <name evidence="6" type="ORF">H6P81_011412</name>
</gene>
<evidence type="ECO:0000256" key="3">
    <source>
        <dbReference type="ARBA" id="ARBA00038471"/>
    </source>
</evidence>
<keyword evidence="7" id="KW-1185">Reference proteome</keyword>
<sequence>MARYVQYCALFVVFLFWCSTESLEIKEANTIQEACNKITKDTPVVDAGLCVSSLSSDPRSARADPATLARIAIDVARANGSDTVYFILGLRDRESDNARRTALTSCADYYGVTVFNGLATVLAKLGPSGPVEKVQKKVLLEKIQFAVDAGPNCNNYFEAPGKPGNIDPELKRRNAVAFQLCAAAYGLTFQYVAVKP</sequence>
<feature type="signal peptide" evidence="4">
    <location>
        <begin position="1"/>
        <end position="22"/>
    </location>
</feature>
<comment type="caution">
    <text evidence="6">The sequence shown here is derived from an EMBL/GenBank/DDBJ whole genome shotgun (WGS) entry which is preliminary data.</text>
</comment>
<evidence type="ECO:0000313" key="7">
    <source>
        <dbReference type="Proteomes" id="UP000825729"/>
    </source>
</evidence>
<reference evidence="6 7" key="1">
    <citation type="submission" date="2021-07" db="EMBL/GenBank/DDBJ databases">
        <title>The Aristolochia fimbriata genome: insights into angiosperm evolution, floral development and chemical biosynthesis.</title>
        <authorList>
            <person name="Jiao Y."/>
        </authorList>
    </citation>
    <scope>NUCLEOTIDE SEQUENCE [LARGE SCALE GENOMIC DNA]</scope>
    <source>
        <strain evidence="6">IBCAS-2021</strain>
        <tissue evidence="6">Leaf</tissue>
    </source>
</reference>
<dbReference type="NCBIfam" id="TIGR01614">
    <property type="entry name" value="PME_inhib"/>
    <property type="match status" value="1"/>
</dbReference>
<dbReference type="PANTHER" id="PTHR35357:SF8">
    <property type="entry name" value="OS01G0111000 PROTEIN"/>
    <property type="match status" value="1"/>
</dbReference>
<dbReference type="CDD" id="cd15797">
    <property type="entry name" value="PMEI"/>
    <property type="match status" value="1"/>
</dbReference>
<evidence type="ECO:0000256" key="2">
    <source>
        <dbReference type="ARBA" id="ARBA00023157"/>
    </source>
</evidence>
<dbReference type="Proteomes" id="UP000825729">
    <property type="component" value="Unassembled WGS sequence"/>
</dbReference>
<dbReference type="Pfam" id="PF04043">
    <property type="entry name" value="PMEI"/>
    <property type="match status" value="1"/>
</dbReference>
<dbReference type="EMBL" id="JAINDJ010000004">
    <property type="protein sequence ID" value="KAG9451447.1"/>
    <property type="molecule type" value="Genomic_DNA"/>
</dbReference>
<comment type="similarity">
    <text evidence="3">Belongs to the PMEI family.</text>
</comment>
<feature type="domain" description="Pectinesterase inhibitor" evidence="5">
    <location>
        <begin position="26"/>
        <end position="187"/>
    </location>
</feature>
<dbReference type="AlphaFoldDB" id="A0AAV7ERF1"/>
<evidence type="ECO:0000259" key="5">
    <source>
        <dbReference type="SMART" id="SM00856"/>
    </source>
</evidence>
<keyword evidence="1 4" id="KW-0732">Signal</keyword>
<dbReference type="SUPFAM" id="SSF101148">
    <property type="entry name" value="Plant invertase/pectin methylesterase inhibitor"/>
    <property type="match status" value="1"/>
</dbReference>
<dbReference type="InterPro" id="IPR035513">
    <property type="entry name" value="Invertase/methylesterase_inhib"/>
</dbReference>
<dbReference type="Gene3D" id="1.20.140.40">
    <property type="entry name" value="Invertase/pectin methylesterase inhibitor family protein"/>
    <property type="match status" value="1"/>
</dbReference>
<feature type="chain" id="PRO_5043440083" description="Pectinesterase inhibitor domain-containing protein" evidence="4">
    <location>
        <begin position="23"/>
        <end position="196"/>
    </location>
</feature>
<keyword evidence="2" id="KW-1015">Disulfide bond</keyword>
<dbReference type="InterPro" id="IPR034086">
    <property type="entry name" value="PMEI_plant"/>
</dbReference>
<proteinExistence type="inferred from homology"/>
<evidence type="ECO:0000313" key="6">
    <source>
        <dbReference type="EMBL" id="KAG9451447.1"/>
    </source>
</evidence>
<protein>
    <recommendedName>
        <fullName evidence="5">Pectinesterase inhibitor domain-containing protein</fullName>
    </recommendedName>
</protein>
<organism evidence="6 7">
    <name type="scientific">Aristolochia fimbriata</name>
    <name type="common">White veined hardy Dutchman's pipe vine</name>
    <dbReference type="NCBI Taxonomy" id="158543"/>
    <lineage>
        <taxon>Eukaryota</taxon>
        <taxon>Viridiplantae</taxon>
        <taxon>Streptophyta</taxon>
        <taxon>Embryophyta</taxon>
        <taxon>Tracheophyta</taxon>
        <taxon>Spermatophyta</taxon>
        <taxon>Magnoliopsida</taxon>
        <taxon>Magnoliidae</taxon>
        <taxon>Piperales</taxon>
        <taxon>Aristolochiaceae</taxon>
        <taxon>Aristolochia</taxon>
    </lineage>
</organism>
<name>A0AAV7ERF1_ARIFI</name>
<accession>A0AAV7ERF1</accession>
<dbReference type="PANTHER" id="PTHR35357">
    <property type="entry name" value="OS02G0537100 PROTEIN"/>
    <property type="match status" value="1"/>
</dbReference>
<evidence type="ECO:0000256" key="4">
    <source>
        <dbReference type="SAM" id="SignalP"/>
    </source>
</evidence>
<dbReference type="InterPro" id="IPR006501">
    <property type="entry name" value="Pectinesterase_inhib_dom"/>
</dbReference>
<dbReference type="GO" id="GO:0046910">
    <property type="term" value="F:pectinesterase inhibitor activity"/>
    <property type="evidence" value="ECO:0007669"/>
    <property type="project" value="InterPro"/>
</dbReference>